<dbReference type="EMBL" id="CAJVPS010002701">
    <property type="protein sequence ID" value="CAG8574565.1"/>
    <property type="molecule type" value="Genomic_DNA"/>
</dbReference>
<proteinExistence type="predicted"/>
<name>A0A9N9BTA1_9GLOM</name>
<evidence type="ECO:0000313" key="1">
    <source>
        <dbReference type="EMBL" id="CAG8574565.1"/>
    </source>
</evidence>
<protein>
    <submittedName>
        <fullName evidence="1">7731_t:CDS:1</fullName>
    </submittedName>
</protein>
<organism evidence="1 2">
    <name type="scientific">Ambispora leptoticha</name>
    <dbReference type="NCBI Taxonomy" id="144679"/>
    <lineage>
        <taxon>Eukaryota</taxon>
        <taxon>Fungi</taxon>
        <taxon>Fungi incertae sedis</taxon>
        <taxon>Mucoromycota</taxon>
        <taxon>Glomeromycotina</taxon>
        <taxon>Glomeromycetes</taxon>
        <taxon>Archaeosporales</taxon>
        <taxon>Ambisporaceae</taxon>
        <taxon>Ambispora</taxon>
    </lineage>
</organism>
<comment type="caution">
    <text evidence="1">The sequence shown here is derived from an EMBL/GenBank/DDBJ whole genome shotgun (WGS) entry which is preliminary data.</text>
</comment>
<dbReference type="Proteomes" id="UP000789508">
    <property type="component" value="Unassembled WGS sequence"/>
</dbReference>
<accession>A0A9N9BTA1</accession>
<keyword evidence="2" id="KW-1185">Reference proteome</keyword>
<reference evidence="1" key="1">
    <citation type="submission" date="2021-06" db="EMBL/GenBank/DDBJ databases">
        <authorList>
            <person name="Kallberg Y."/>
            <person name="Tangrot J."/>
            <person name="Rosling A."/>
        </authorList>
    </citation>
    <scope>NUCLEOTIDE SEQUENCE</scope>
    <source>
        <strain evidence="1">FL130A</strain>
    </source>
</reference>
<sequence>MSEPNTTQNTILIPPDLYYKEYWLNTSFQDWSIESFDMFWIQQNPTLHQSQDRAHTSLGSELKILSKASDQRVAEKALLLQKLLKCKKSAEIIDIIWDRSEEIADSKVRLTLSELLTKTKVKTNIVSEIGDLGSSATSK</sequence>
<dbReference type="AlphaFoldDB" id="A0A9N9BTA1"/>
<dbReference type="OrthoDB" id="2434062at2759"/>
<evidence type="ECO:0000313" key="2">
    <source>
        <dbReference type="Proteomes" id="UP000789508"/>
    </source>
</evidence>
<gene>
    <name evidence="1" type="ORF">ALEPTO_LOCUS6970</name>
</gene>